<dbReference type="GO" id="GO:0071453">
    <property type="term" value="P:cellular response to oxygen levels"/>
    <property type="evidence" value="ECO:0007669"/>
    <property type="project" value="TreeGrafter"/>
</dbReference>
<dbReference type="Pfam" id="PF01507">
    <property type="entry name" value="PAPS_reduct"/>
    <property type="match status" value="1"/>
</dbReference>
<protein>
    <submittedName>
        <fullName evidence="2">Putative phosphoadenosine phosphosulfate sulfurtransferase</fullName>
    </submittedName>
</protein>
<dbReference type="EMBL" id="SOAG01000005">
    <property type="protein sequence ID" value="TDS64248.1"/>
    <property type="molecule type" value="Genomic_DNA"/>
</dbReference>
<evidence type="ECO:0000313" key="3">
    <source>
        <dbReference type="Proteomes" id="UP000295215"/>
    </source>
</evidence>
<evidence type="ECO:0000259" key="1">
    <source>
        <dbReference type="Pfam" id="PF01507"/>
    </source>
</evidence>
<dbReference type="InterPro" id="IPR021845">
    <property type="entry name" value="DUF3440"/>
</dbReference>
<dbReference type="InterPro" id="IPR014729">
    <property type="entry name" value="Rossmann-like_a/b/a_fold"/>
</dbReference>
<accession>A0A4R7F3T2</accession>
<dbReference type="Gene3D" id="3.40.50.620">
    <property type="entry name" value="HUPs"/>
    <property type="match status" value="1"/>
</dbReference>
<dbReference type="SUPFAM" id="SSF52402">
    <property type="entry name" value="Adenine nucleotide alpha hydrolases-like"/>
    <property type="match status" value="1"/>
</dbReference>
<proteinExistence type="predicted"/>
<dbReference type="RefSeq" id="WP_133711941.1">
    <property type="nucleotide sequence ID" value="NZ_SOAG01000005.1"/>
</dbReference>
<dbReference type="OrthoDB" id="9794018at2"/>
<dbReference type="InterPro" id="IPR002500">
    <property type="entry name" value="PAPS_reduct_dom"/>
</dbReference>
<dbReference type="CDD" id="cd23947">
    <property type="entry name" value="PAPS_reductase-like_YbdN"/>
    <property type="match status" value="1"/>
</dbReference>
<dbReference type="Pfam" id="PF11922">
    <property type="entry name" value="DUF3440"/>
    <property type="match status" value="2"/>
</dbReference>
<dbReference type="PANTHER" id="PTHR30083">
    <property type="entry name" value="TRANSCRIPTIONAL REGULATOR-RELATED"/>
    <property type="match status" value="1"/>
</dbReference>
<dbReference type="AlphaFoldDB" id="A0A4R7F3T2"/>
<gene>
    <name evidence="2" type="ORF">C8P70_10597</name>
</gene>
<name>A0A4R7F3T2_9FLAO</name>
<keyword evidence="3" id="KW-1185">Reference proteome</keyword>
<evidence type="ECO:0000313" key="2">
    <source>
        <dbReference type="EMBL" id="TDS64248.1"/>
    </source>
</evidence>
<sequence>MSKTYKNTTVYEATVNRFDFIYSNFRKVYVSFSGGKDSGVMLNMAIEAARLHNRLPVDVLIVDLEAQYHHTIDYIMRMVSRPEVRAYWVCLPIHLRNAVSQFQPHWICWDKEKQGAWVREYPDHSSVIKDQNFFPFFRKGMEFEEFVLEFGKWFAQGEDTACLVGIRTDESYNRYRTITNFSKKRYKLQQWSTGIAPNLFNFYPLYDWATKDIWIANGRYSYDYNKVYDLMYLAGVPLSQMRLCQPYGDDQRRGLYLYKILEPETWTKVVTRVEGANFGNRYSENKRTIFGNFRMTLPEGHTYKSYSRFLLNTMPPYLKNHYLKKIDKFLEYWKNHGFENDIPETADPKLESQRKAPSWRRICKVLLRNDYWCKGLSFSQTKGEMEKQLNIFLKLPHYANDNTNTGTE</sequence>
<dbReference type="PANTHER" id="PTHR30083:SF0">
    <property type="entry name" value="3'-PHOSPHOADENOSINE 5'-PHOSPHOSULFATE SULFOTRANSFERASE (PAPS REDUCTASE)_FAD SYNTHETASE"/>
    <property type="match status" value="1"/>
</dbReference>
<feature type="domain" description="Phosphoadenosine phosphosulphate reductase" evidence="1">
    <location>
        <begin position="28"/>
        <end position="232"/>
    </location>
</feature>
<keyword evidence="2" id="KW-0808">Transferase</keyword>
<dbReference type="GO" id="GO:0016740">
    <property type="term" value="F:transferase activity"/>
    <property type="evidence" value="ECO:0007669"/>
    <property type="project" value="UniProtKB-KW"/>
</dbReference>
<dbReference type="Proteomes" id="UP000295215">
    <property type="component" value="Unassembled WGS sequence"/>
</dbReference>
<comment type="caution">
    <text evidence="2">The sequence shown here is derived from an EMBL/GenBank/DDBJ whole genome shotgun (WGS) entry which is preliminary data.</text>
</comment>
<reference evidence="2 3" key="1">
    <citation type="submission" date="2019-03" db="EMBL/GenBank/DDBJ databases">
        <title>Genomic Encyclopedia of Archaeal and Bacterial Type Strains, Phase II (KMG-II): from individual species to whole genera.</title>
        <authorList>
            <person name="Goeker M."/>
        </authorList>
    </citation>
    <scope>NUCLEOTIDE SEQUENCE [LARGE SCALE GENOMIC DNA]</scope>
    <source>
        <strain evidence="2 3">DSM 28213</strain>
    </source>
</reference>
<organism evidence="2 3">
    <name type="scientific">Myroides indicus</name>
    <dbReference type="NCBI Taxonomy" id="1323422"/>
    <lineage>
        <taxon>Bacteria</taxon>
        <taxon>Pseudomonadati</taxon>
        <taxon>Bacteroidota</taxon>
        <taxon>Flavobacteriia</taxon>
        <taxon>Flavobacteriales</taxon>
        <taxon>Flavobacteriaceae</taxon>
        <taxon>Myroides</taxon>
    </lineage>
</organism>